<dbReference type="EMBL" id="CAJGYO010000003">
    <property type="protein sequence ID" value="CAD6220731.1"/>
    <property type="molecule type" value="Genomic_DNA"/>
</dbReference>
<keyword evidence="1" id="KW-0732">Signal</keyword>
<reference evidence="3" key="1">
    <citation type="submission" date="2020-10" db="EMBL/GenBank/DDBJ databases">
        <authorList>
            <person name="Han B."/>
            <person name="Lu T."/>
            <person name="Zhao Q."/>
            <person name="Huang X."/>
            <person name="Zhao Y."/>
        </authorList>
    </citation>
    <scope>NUCLEOTIDE SEQUENCE</scope>
</reference>
<proteinExistence type="predicted"/>
<organism evidence="3 5">
    <name type="scientific">Miscanthus lutarioriparius</name>
    <dbReference type="NCBI Taxonomy" id="422564"/>
    <lineage>
        <taxon>Eukaryota</taxon>
        <taxon>Viridiplantae</taxon>
        <taxon>Streptophyta</taxon>
        <taxon>Embryophyta</taxon>
        <taxon>Tracheophyta</taxon>
        <taxon>Spermatophyta</taxon>
        <taxon>Magnoliopsida</taxon>
        <taxon>Liliopsida</taxon>
        <taxon>Poales</taxon>
        <taxon>Poaceae</taxon>
        <taxon>PACMAD clade</taxon>
        <taxon>Panicoideae</taxon>
        <taxon>Andropogonodae</taxon>
        <taxon>Andropogoneae</taxon>
        <taxon>Saccharinae</taxon>
        <taxon>Miscanthus</taxon>
    </lineage>
</organism>
<dbReference type="EMBL" id="CAJGYO010000003">
    <property type="protein sequence ID" value="CAD6220730.1"/>
    <property type="molecule type" value="Genomic_DNA"/>
</dbReference>
<comment type="caution">
    <text evidence="3">The sequence shown here is derived from an EMBL/GenBank/DDBJ whole genome shotgun (WGS) entry which is preliminary data.</text>
</comment>
<dbReference type="PROSITE" id="PS51257">
    <property type="entry name" value="PROKAR_LIPOPROTEIN"/>
    <property type="match status" value="1"/>
</dbReference>
<dbReference type="EMBL" id="CAJGYO010000762">
    <property type="protein sequence ID" value="CAD6343418.1"/>
    <property type="molecule type" value="Genomic_DNA"/>
</dbReference>
<name>A0A811NET5_9POAL</name>
<gene>
    <name evidence="2" type="ORF">NCGR_LOCUS14162</name>
    <name evidence="3" type="ORF">NCGR_LOCUS14163</name>
    <name evidence="4" type="ORF">NCGR_LOCUS67516</name>
</gene>
<feature type="chain" id="PRO_5036408595" evidence="1">
    <location>
        <begin position="19"/>
        <end position="80"/>
    </location>
</feature>
<accession>A0A811NET5</accession>
<keyword evidence="5" id="KW-1185">Reference proteome</keyword>
<evidence type="ECO:0000313" key="2">
    <source>
        <dbReference type="EMBL" id="CAD6220730.1"/>
    </source>
</evidence>
<evidence type="ECO:0000256" key="1">
    <source>
        <dbReference type="SAM" id="SignalP"/>
    </source>
</evidence>
<evidence type="ECO:0000313" key="4">
    <source>
        <dbReference type="EMBL" id="CAD6343418.1"/>
    </source>
</evidence>
<dbReference type="AlphaFoldDB" id="A0A811NET5"/>
<dbReference type="Proteomes" id="UP000604825">
    <property type="component" value="Unassembled WGS sequence"/>
</dbReference>
<sequence length="80" mass="8617">MPLPRTLLLLLLLVTVLAACLSASESIGDGKQVYIVYLGHLPSTDASEPEGFSAVEFAHHDLLVLHDGRSEILFSPESNT</sequence>
<dbReference type="OrthoDB" id="715457at2759"/>
<evidence type="ECO:0000313" key="5">
    <source>
        <dbReference type="Proteomes" id="UP000604825"/>
    </source>
</evidence>
<feature type="signal peptide" evidence="1">
    <location>
        <begin position="1"/>
        <end position="18"/>
    </location>
</feature>
<evidence type="ECO:0000313" key="3">
    <source>
        <dbReference type="EMBL" id="CAD6220731.1"/>
    </source>
</evidence>
<protein>
    <submittedName>
        <fullName evidence="3">Uncharacterized protein</fullName>
    </submittedName>
</protein>